<dbReference type="SUPFAM" id="SSF54427">
    <property type="entry name" value="NTF2-like"/>
    <property type="match status" value="1"/>
</dbReference>
<accession>A0ABT2BSL1</accession>
<comment type="caution">
    <text evidence="1">The sequence shown here is derived from an EMBL/GenBank/DDBJ whole genome shotgun (WGS) entry which is preliminary data.</text>
</comment>
<dbReference type="InterPro" id="IPR009959">
    <property type="entry name" value="Cyclase_SnoaL-like"/>
</dbReference>
<reference evidence="1" key="1">
    <citation type="submission" date="2022-08" db="EMBL/GenBank/DDBJ databases">
        <title>Reclassification of Massilia species as members of the genera Telluria, Duganella, Pseudoduganella, Mokoshia gen. nov. and Zemynaea gen. nov. using orthogonal and non-orthogonal genome-based approaches.</title>
        <authorList>
            <person name="Bowman J.P."/>
        </authorList>
    </citation>
    <scope>NUCLEOTIDE SEQUENCE</scope>
    <source>
        <strain evidence="1">LMG 11547</strain>
    </source>
</reference>
<dbReference type="Pfam" id="PF07366">
    <property type="entry name" value="SnoaL"/>
    <property type="match status" value="1"/>
</dbReference>
<dbReference type="RefSeq" id="WP_259447370.1">
    <property type="nucleotide sequence ID" value="NZ_CP119520.1"/>
</dbReference>
<proteinExistence type="predicted"/>
<sequence>MNDTNDMNRKQDDAIGAAAKAIVRRNTEEVQGGGNFELFDQLFADDFVDHTPQPGGTPDKAGARTLYAALRHAFPDFHAVIHWQSADGDRVTTYKTYHGTHQGILFGLAPTGRKIQFDTVDVMRVTDGRITEHWGVAHLYSLLHQLGALPAMFPAA</sequence>
<dbReference type="PANTHER" id="PTHR38436">
    <property type="entry name" value="POLYKETIDE CYCLASE SNOAL-LIKE DOMAIN"/>
    <property type="match status" value="1"/>
</dbReference>
<dbReference type="Gene3D" id="3.10.450.50">
    <property type="match status" value="1"/>
</dbReference>
<organism evidence="1 2">
    <name type="scientific">Telluria mixta</name>
    <dbReference type="NCBI Taxonomy" id="34071"/>
    <lineage>
        <taxon>Bacteria</taxon>
        <taxon>Pseudomonadati</taxon>
        <taxon>Pseudomonadota</taxon>
        <taxon>Betaproteobacteria</taxon>
        <taxon>Burkholderiales</taxon>
        <taxon>Oxalobacteraceae</taxon>
        <taxon>Telluria group</taxon>
        <taxon>Telluria</taxon>
    </lineage>
</organism>
<dbReference type="PANTHER" id="PTHR38436:SF1">
    <property type="entry name" value="ESTER CYCLASE"/>
    <property type="match status" value="1"/>
</dbReference>
<keyword evidence="2" id="KW-1185">Reference proteome</keyword>
<protein>
    <submittedName>
        <fullName evidence="1">Ester cyclase</fullName>
    </submittedName>
</protein>
<evidence type="ECO:0000313" key="1">
    <source>
        <dbReference type="EMBL" id="MCS0628118.1"/>
    </source>
</evidence>
<dbReference type="Proteomes" id="UP001165263">
    <property type="component" value="Unassembled WGS sequence"/>
</dbReference>
<dbReference type="EMBL" id="JANUHC010000001">
    <property type="protein sequence ID" value="MCS0628118.1"/>
    <property type="molecule type" value="Genomic_DNA"/>
</dbReference>
<evidence type="ECO:0000313" key="2">
    <source>
        <dbReference type="Proteomes" id="UP001165263"/>
    </source>
</evidence>
<gene>
    <name evidence="1" type="ORF">NX786_02005</name>
</gene>
<name>A0ABT2BSL1_9BURK</name>
<dbReference type="InterPro" id="IPR032710">
    <property type="entry name" value="NTF2-like_dom_sf"/>
</dbReference>